<protein>
    <submittedName>
        <fullName evidence="1">Uncharacterized protein</fullName>
    </submittedName>
</protein>
<accession>U9U163</accession>
<gene>
    <name evidence="1" type="ORF">GLOINDRAFT_25337</name>
</gene>
<dbReference type="VEuPathDB" id="FungiDB:RhiirFUN_024502"/>
<dbReference type="HOGENOM" id="CLU_1355283_0_0_1"/>
<evidence type="ECO:0000313" key="1">
    <source>
        <dbReference type="EMBL" id="ESA14075.1"/>
    </source>
</evidence>
<dbReference type="AlphaFoldDB" id="U9U163"/>
<reference evidence="1" key="1">
    <citation type="submission" date="2013-07" db="EMBL/GenBank/DDBJ databases">
        <title>The genome of an arbuscular mycorrhizal fungus provides insights into the evolution of the oldest plant symbiosis.</title>
        <authorList>
            <consortium name="DOE Joint Genome Institute"/>
            <person name="Tisserant E."/>
            <person name="Malbreil M."/>
            <person name="Kuo A."/>
            <person name="Kohler A."/>
            <person name="Symeonidi A."/>
            <person name="Balestrini R."/>
            <person name="Charron P."/>
            <person name="Duensing N."/>
            <person name="Frei-dit-Frey N."/>
            <person name="Gianinazzi-Pearson V."/>
            <person name="Gilbert B."/>
            <person name="Handa Y."/>
            <person name="Hijri M."/>
            <person name="Kaul R."/>
            <person name="Kawaguchi M."/>
            <person name="Krajinski F."/>
            <person name="Lammers P."/>
            <person name="Lapierre D."/>
            <person name="Masclaux F.G."/>
            <person name="Murat C."/>
            <person name="Morin E."/>
            <person name="Ndikumana S."/>
            <person name="Pagni M."/>
            <person name="Petitpierre D."/>
            <person name="Requena N."/>
            <person name="Rosikiewicz P."/>
            <person name="Riley R."/>
            <person name="Saito K."/>
            <person name="San Clemente H."/>
            <person name="Shapiro H."/>
            <person name="van Tuinen D."/>
            <person name="Becard G."/>
            <person name="Bonfante P."/>
            <person name="Paszkowski U."/>
            <person name="Shachar-Hill Y."/>
            <person name="Young J.P."/>
            <person name="Sanders I.R."/>
            <person name="Henrissat B."/>
            <person name="Rensing S.A."/>
            <person name="Grigoriev I.V."/>
            <person name="Corradi N."/>
            <person name="Roux C."/>
            <person name="Martin F."/>
        </authorList>
    </citation>
    <scope>NUCLEOTIDE SEQUENCE</scope>
    <source>
        <strain evidence="1">DAOM 197198</strain>
    </source>
</reference>
<name>U9U163_RHIID</name>
<proteinExistence type="predicted"/>
<dbReference type="EMBL" id="KI283264">
    <property type="protein sequence ID" value="ESA14075.1"/>
    <property type="molecule type" value="Genomic_DNA"/>
</dbReference>
<organism evidence="1">
    <name type="scientific">Rhizophagus irregularis (strain DAOM 181602 / DAOM 197198 / MUCL 43194)</name>
    <name type="common">Arbuscular mycorrhizal fungus</name>
    <name type="synonym">Glomus intraradices</name>
    <dbReference type="NCBI Taxonomy" id="747089"/>
    <lineage>
        <taxon>Eukaryota</taxon>
        <taxon>Fungi</taxon>
        <taxon>Fungi incertae sedis</taxon>
        <taxon>Mucoromycota</taxon>
        <taxon>Glomeromycotina</taxon>
        <taxon>Glomeromycetes</taxon>
        <taxon>Glomerales</taxon>
        <taxon>Glomeraceae</taxon>
        <taxon>Rhizophagus</taxon>
    </lineage>
</organism>
<sequence length="202" mass="23611">MQVALRPLAKEVEETQESSLFSTLFDLITFGNYFHRNVCVEIRKSETGPWISVHEGLKGKLLLMKTLGFMYLKYILLSHDVAAPLSPPIQLPNALTRLMGSRHQFPAQKREDIRNILLYNHIIQLFQSRCVGWLGDGHITYGKRFIERLTKAIWYIDPHLEKLRSRGCHLPSLFNSLLVYQQNGVYNEYYQRMKKKNHNLHA</sequence>